<dbReference type="Proteomes" id="UP000275027">
    <property type="component" value="Unassembled WGS sequence"/>
</dbReference>
<dbReference type="EMBL" id="RCCB01000012">
    <property type="protein sequence ID" value="RLJ24301.1"/>
    <property type="molecule type" value="Genomic_DNA"/>
</dbReference>
<evidence type="ECO:0008006" key="6">
    <source>
        <dbReference type="Google" id="ProtNLM"/>
    </source>
</evidence>
<name>A0A497TYM2_9FLAO</name>
<reference evidence="3 5" key="2">
    <citation type="submission" date="2018-10" db="EMBL/GenBank/DDBJ databases">
        <title>Genomic Encyclopedia of Archaeal and Bacterial Type Strains, Phase II (KMG-II): from individual species to whole genera.</title>
        <authorList>
            <person name="Goeker M."/>
        </authorList>
    </citation>
    <scope>NUCLEOTIDE SEQUENCE [LARGE SCALE GENOMIC DNA]</scope>
    <source>
        <strain evidence="3 5">DSM 21886</strain>
    </source>
</reference>
<dbReference type="PROSITE" id="PS51257">
    <property type="entry name" value="PROKAR_LIPOPROTEIN"/>
    <property type="match status" value="1"/>
</dbReference>
<evidence type="ECO:0000313" key="2">
    <source>
        <dbReference type="EMBL" id="PKW29961.1"/>
    </source>
</evidence>
<feature type="signal peptide" evidence="1">
    <location>
        <begin position="1"/>
        <end position="21"/>
    </location>
</feature>
<reference evidence="2 4" key="1">
    <citation type="submission" date="2017-12" db="EMBL/GenBank/DDBJ databases">
        <title>Genomic Encyclopedia of Type Strains, Phase III (KMG-III): the genomes of soil and plant-associated and newly described type strains.</title>
        <authorList>
            <person name="Whitman W."/>
        </authorList>
    </citation>
    <scope>NUCLEOTIDE SEQUENCE [LARGE SCALE GENOMIC DNA]</scope>
    <source>
        <strain evidence="2 4">IP-10</strain>
    </source>
</reference>
<dbReference type="Proteomes" id="UP000233767">
    <property type="component" value="Unassembled WGS sequence"/>
</dbReference>
<dbReference type="RefSeq" id="WP_143395004.1">
    <property type="nucleotide sequence ID" value="NZ_PJND01000007.1"/>
</dbReference>
<protein>
    <recommendedName>
        <fullName evidence="6">Thiol-activated cytolysin</fullName>
    </recommendedName>
</protein>
<evidence type="ECO:0000313" key="5">
    <source>
        <dbReference type="Proteomes" id="UP000275027"/>
    </source>
</evidence>
<accession>A0A497TYM2</accession>
<evidence type="ECO:0000313" key="4">
    <source>
        <dbReference type="Proteomes" id="UP000233767"/>
    </source>
</evidence>
<keyword evidence="1" id="KW-0732">Signal</keyword>
<comment type="caution">
    <text evidence="3">The sequence shown here is derived from an EMBL/GenBank/DDBJ whole genome shotgun (WGS) entry which is preliminary data.</text>
</comment>
<evidence type="ECO:0000313" key="3">
    <source>
        <dbReference type="EMBL" id="RLJ24301.1"/>
    </source>
</evidence>
<sequence length="470" mass="52739">MKQRAKLLKSLLFIWSMLLLSCQTDETQEISGENNSVSPIVSKPFTDFKKLPDLLSEALPGDLLRAARNSNPNADSNYQFEIDSTSVTQITNNGIEYYTMAVTRETTEEGTFENLVVFNIGNEKKAVLIKYKPDDSYLSRYKADPQTQFTGKFNMTEISRTSFLSRSATATKCFISTQLYCTNNNPPTLAGQGCYKNKDGGAHVKSVISINCFEVVMNNPEPYLENKFVLEPVTDAGGGNPDIAIPIATQPIFLGNIQFNFIRRLTPEQKDWWDSPANNKAVVSILNHLNQNTFDGTINPEAMVFAKKLIDYSIANGLSFEFDGRIEPSGTRTINSLEELAESLNQLEINSVEMEQQPNISNTFLGSYKFKINLFTGLRLNVKFSVSRQQRHTVTNVTSEEYGASLGEWSQSDYFVDILPNGNIKVEVIGSMKYDYSIEGWGIKVFKGIRLTLILNPMDATIVSSSWRYN</sequence>
<gene>
    <name evidence="2" type="ORF">B0G92_1609</name>
    <name evidence="3" type="ORF">CLV50_2181</name>
</gene>
<keyword evidence="4" id="KW-1185">Reference proteome</keyword>
<organism evidence="3 5">
    <name type="scientific">Flavobacterium lindanitolerans</name>
    <dbReference type="NCBI Taxonomy" id="428988"/>
    <lineage>
        <taxon>Bacteria</taxon>
        <taxon>Pseudomonadati</taxon>
        <taxon>Bacteroidota</taxon>
        <taxon>Flavobacteriia</taxon>
        <taxon>Flavobacteriales</taxon>
        <taxon>Flavobacteriaceae</taxon>
        <taxon>Flavobacterium</taxon>
    </lineage>
</organism>
<dbReference type="AlphaFoldDB" id="A0A497TYM2"/>
<feature type="chain" id="PRO_5019828503" description="Thiol-activated cytolysin" evidence="1">
    <location>
        <begin position="22"/>
        <end position="470"/>
    </location>
</feature>
<evidence type="ECO:0000256" key="1">
    <source>
        <dbReference type="SAM" id="SignalP"/>
    </source>
</evidence>
<dbReference type="EMBL" id="PJND01000007">
    <property type="protein sequence ID" value="PKW29961.1"/>
    <property type="molecule type" value="Genomic_DNA"/>
</dbReference>
<proteinExistence type="predicted"/>